<comment type="caution">
    <text evidence="2">The sequence shown here is derived from an EMBL/GenBank/DDBJ whole genome shotgun (WGS) entry which is preliminary data.</text>
</comment>
<dbReference type="AlphaFoldDB" id="A0A0P7XZI8"/>
<dbReference type="PATRIC" id="fig|1305737.6.peg.3419"/>
<evidence type="ECO:0000313" key="3">
    <source>
        <dbReference type="Proteomes" id="UP000050421"/>
    </source>
</evidence>
<dbReference type="eggNOG" id="ENOG5032A5W">
    <property type="taxonomic scope" value="Bacteria"/>
</dbReference>
<dbReference type="Gene3D" id="1.20.120.20">
    <property type="entry name" value="Apolipoprotein"/>
    <property type="match status" value="1"/>
</dbReference>
<keyword evidence="1" id="KW-0175">Coiled coil</keyword>
<name>A0A0P7XZI8_9BACT</name>
<evidence type="ECO:0000256" key="1">
    <source>
        <dbReference type="SAM" id="Coils"/>
    </source>
</evidence>
<organism evidence="2 3">
    <name type="scientific">Algoriphagus marincola HL-49</name>
    <dbReference type="NCBI Taxonomy" id="1305737"/>
    <lineage>
        <taxon>Bacteria</taxon>
        <taxon>Pseudomonadati</taxon>
        <taxon>Bacteroidota</taxon>
        <taxon>Cytophagia</taxon>
        <taxon>Cytophagales</taxon>
        <taxon>Cyclobacteriaceae</taxon>
        <taxon>Algoriphagus</taxon>
    </lineage>
</organism>
<gene>
    <name evidence="2" type="ORF">HLUCCX10_13510</name>
</gene>
<accession>A0A0P7XZI8</accession>
<reference evidence="2 3" key="1">
    <citation type="submission" date="2015-09" db="EMBL/GenBank/DDBJ databases">
        <title>Identification and resolution of microdiversity through metagenomic sequencing of parallel consortia.</title>
        <authorList>
            <person name="Nelson W.C."/>
            <person name="Romine M.F."/>
            <person name="Lindemann S.R."/>
        </authorList>
    </citation>
    <scope>NUCLEOTIDE SEQUENCE [LARGE SCALE GENOMIC DNA]</scope>
    <source>
        <strain evidence="2">HL-49</strain>
    </source>
</reference>
<evidence type="ECO:0000313" key="2">
    <source>
        <dbReference type="EMBL" id="KPQ13280.1"/>
    </source>
</evidence>
<dbReference type="OrthoDB" id="827857at2"/>
<feature type="coiled-coil region" evidence="1">
    <location>
        <begin position="3"/>
        <end position="70"/>
    </location>
</feature>
<dbReference type="Proteomes" id="UP000050421">
    <property type="component" value="Unassembled WGS sequence"/>
</dbReference>
<sequence length="94" mass="10894">MTLDDIKAKFKEAVAEAKEKLDELEAKRESLSDDLKEEFDEKMAQLKAKKNELETKLEEIENDSEDKWDEFKDKLGDASQSFKEGFKKLGSLFT</sequence>
<proteinExistence type="predicted"/>
<protein>
    <submittedName>
        <fullName evidence="2">Uncharacterized protein</fullName>
    </submittedName>
</protein>
<dbReference type="EMBL" id="LJXT01000096">
    <property type="protein sequence ID" value="KPQ13280.1"/>
    <property type="molecule type" value="Genomic_DNA"/>
</dbReference>